<dbReference type="Proteomes" id="UP000015104">
    <property type="component" value="Unassembled WGS sequence"/>
</dbReference>
<keyword evidence="1" id="KW-1133">Transmembrane helix</keyword>
<evidence type="ECO:0000256" key="1">
    <source>
        <dbReference type="SAM" id="Phobius"/>
    </source>
</evidence>
<keyword evidence="3" id="KW-1185">Reference proteome</keyword>
<name>T1L553_TETUR</name>
<dbReference type="EMBL" id="CAEY01001221">
    <property type="status" value="NOT_ANNOTATED_CDS"/>
    <property type="molecule type" value="Genomic_DNA"/>
</dbReference>
<organism evidence="2 3">
    <name type="scientific">Tetranychus urticae</name>
    <name type="common">Two-spotted spider mite</name>
    <dbReference type="NCBI Taxonomy" id="32264"/>
    <lineage>
        <taxon>Eukaryota</taxon>
        <taxon>Metazoa</taxon>
        <taxon>Ecdysozoa</taxon>
        <taxon>Arthropoda</taxon>
        <taxon>Chelicerata</taxon>
        <taxon>Arachnida</taxon>
        <taxon>Acari</taxon>
        <taxon>Acariformes</taxon>
        <taxon>Trombidiformes</taxon>
        <taxon>Prostigmata</taxon>
        <taxon>Eleutherengona</taxon>
        <taxon>Raphignathae</taxon>
        <taxon>Tetranychoidea</taxon>
        <taxon>Tetranychidae</taxon>
        <taxon>Tetranychus</taxon>
    </lineage>
</organism>
<dbReference type="EnsemblMetazoa" id="tetur43g00200.1">
    <property type="protein sequence ID" value="tetur43g00200.1"/>
    <property type="gene ID" value="tetur43g00200"/>
</dbReference>
<protein>
    <submittedName>
        <fullName evidence="2">Uncharacterized protein</fullName>
    </submittedName>
</protein>
<evidence type="ECO:0000313" key="3">
    <source>
        <dbReference type="Proteomes" id="UP000015104"/>
    </source>
</evidence>
<dbReference type="AlphaFoldDB" id="T1L553"/>
<reference evidence="3" key="1">
    <citation type="submission" date="2011-08" db="EMBL/GenBank/DDBJ databases">
        <authorList>
            <person name="Rombauts S."/>
        </authorList>
    </citation>
    <scope>NUCLEOTIDE SEQUENCE</scope>
    <source>
        <strain evidence="3">London</strain>
    </source>
</reference>
<reference evidence="2" key="2">
    <citation type="submission" date="2015-06" db="UniProtKB">
        <authorList>
            <consortium name="EnsemblMetazoa"/>
        </authorList>
    </citation>
    <scope>IDENTIFICATION</scope>
</reference>
<keyword evidence="1" id="KW-0812">Transmembrane</keyword>
<sequence length="41" mass="4943">MNYFIVGNNNNRNDKPRTEAALYYQTSFYMRVILWLPVLLC</sequence>
<dbReference type="HOGENOM" id="CLU_3280149_0_0_1"/>
<evidence type="ECO:0000313" key="2">
    <source>
        <dbReference type="EnsemblMetazoa" id="tetur43g00200.1"/>
    </source>
</evidence>
<keyword evidence="1" id="KW-0472">Membrane</keyword>
<proteinExistence type="predicted"/>
<feature type="transmembrane region" description="Helical" evidence="1">
    <location>
        <begin position="20"/>
        <end position="40"/>
    </location>
</feature>
<accession>T1L553</accession>